<name>A0A0A5HYQ9_9BACI</name>
<gene>
    <name evidence="1" type="ORF">N781_09545</name>
</gene>
<evidence type="ECO:0000313" key="2">
    <source>
        <dbReference type="Proteomes" id="UP000030528"/>
    </source>
</evidence>
<protein>
    <submittedName>
        <fullName evidence="1">Shikimate kinase</fullName>
    </submittedName>
</protein>
<dbReference type="AlphaFoldDB" id="A0A0A5HYQ9"/>
<reference evidence="1 2" key="1">
    <citation type="submission" date="2013-08" db="EMBL/GenBank/DDBJ databases">
        <authorList>
            <person name="Huang J."/>
            <person name="Wang G."/>
        </authorList>
    </citation>
    <scope>NUCLEOTIDE SEQUENCE [LARGE SCALE GENOMIC DNA]</scope>
    <source>
        <strain evidence="1 2">JSM 076056</strain>
    </source>
</reference>
<dbReference type="eggNOG" id="COG0703">
    <property type="taxonomic scope" value="Bacteria"/>
</dbReference>
<comment type="caution">
    <text evidence="1">The sequence shown here is derived from an EMBL/GenBank/DDBJ whole genome shotgun (WGS) entry which is preliminary data.</text>
</comment>
<accession>A0A0A5HYQ9</accession>
<sequence>MELFSLCERDYGTSCRKESIGGLYLELEERQVGGITMKFVMITGPQAVGKMTVGQELAKLTNLSLFHNHMTIDLVGQFFDYDTPSGKRLVNLFRHEIFEEMASSDEEGMIFTYVWAFNLQEDWEYVERVTHQFESKGATVYYVELEANLDTRLQRNKTENRLQHKPSKRDIQWSENEMKDSMNEYRLNSIAGEITHTNYIRIDNTNLSAREVAEKVKDAFTL</sequence>
<dbReference type="EMBL" id="AVPE01000025">
    <property type="protein sequence ID" value="KGX88752.1"/>
    <property type="molecule type" value="Genomic_DNA"/>
</dbReference>
<proteinExistence type="predicted"/>
<dbReference type="Pfam" id="PF13238">
    <property type="entry name" value="AAA_18"/>
    <property type="match status" value="1"/>
</dbReference>
<keyword evidence="2" id="KW-1185">Reference proteome</keyword>
<dbReference type="GO" id="GO:0016301">
    <property type="term" value="F:kinase activity"/>
    <property type="evidence" value="ECO:0007669"/>
    <property type="project" value="UniProtKB-KW"/>
</dbReference>
<keyword evidence="1" id="KW-0808">Transferase</keyword>
<dbReference type="Gene3D" id="3.40.50.300">
    <property type="entry name" value="P-loop containing nucleotide triphosphate hydrolases"/>
    <property type="match status" value="1"/>
</dbReference>
<dbReference type="SUPFAM" id="SSF52540">
    <property type="entry name" value="P-loop containing nucleoside triphosphate hydrolases"/>
    <property type="match status" value="1"/>
</dbReference>
<dbReference type="Proteomes" id="UP000030528">
    <property type="component" value="Unassembled WGS sequence"/>
</dbReference>
<dbReference type="STRING" id="1385510.GCA_000425205_03634"/>
<keyword evidence="1" id="KW-0418">Kinase</keyword>
<organism evidence="1 2">
    <name type="scientific">Pontibacillus halophilus JSM 076056 = DSM 19796</name>
    <dbReference type="NCBI Taxonomy" id="1385510"/>
    <lineage>
        <taxon>Bacteria</taxon>
        <taxon>Bacillati</taxon>
        <taxon>Bacillota</taxon>
        <taxon>Bacilli</taxon>
        <taxon>Bacillales</taxon>
        <taxon>Bacillaceae</taxon>
        <taxon>Pontibacillus</taxon>
    </lineage>
</organism>
<dbReference type="InterPro" id="IPR027417">
    <property type="entry name" value="P-loop_NTPase"/>
</dbReference>
<evidence type="ECO:0000313" key="1">
    <source>
        <dbReference type="EMBL" id="KGX88752.1"/>
    </source>
</evidence>